<dbReference type="Pfam" id="PF05345">
    <property type="entry name" value="He_PIG"/>
    <property type="match status" value="1"/>
</dbReference>
<dbReference type="Pfam" id="PF07676">
    <property type="entry name" value="PD40"/>
    <property type="match status" value="2"/>
</dbReference>
<keyword evidence="2" id="KW-1185">Reference proteome</keyword>
<dbReference type="SUPFAM" id="SSF49313">
    <property type="entry name" value="Cadherin-like"/>
    <property type="match status" value="1"/>
</dbReference>
<dbReference type="PROSITE" id="PS51257">
    <property type="entry name" value="PROKAR_LIPOPROTEIN"/>
    <property type="match status" value="1"/>
</dbReference>
<dbReference type="RefSeq" id="WP_346758209.1">
    <property type="nucleotide sequence ID" value="NZ_JAUJEB010000001.1"/>
</dbReference>
<dbReference type="InterPro" id="IPR011042">
    <property type="entry name" value="6-blade_b-propeller_TolB-like"/>
</dbReference>
<proteinExistence type="predicted"/>
<reference evidence="1" key="1">
    <citation type="submission" date="2023-06" db="EMBL/GenBank/DDBJ databases">
        <title>Genomic of Agaribacillus aureum.</title>
        <authorList>
            <person name="Wang G."/>
        </authorList>
    </citation>
    <scope>NUCLEOTIDE SEQUENCE</scope>
    <source>
        <strain evidence="1">BMA12</strain>
    </source>
</reference>
<gene>
    <name evidence="1" type="ORF">QQ020_12575</name>
</gene>
<dbReference type="Gene3D" id="2.120.10.30">
    <property type="entry name" value="TolB, C-terminal domain"/>
    <property type="match status" value="1"/>
</dbReference>
<dbReference type="SUPFAM" id="SSF82171">
    <property type="entry name" value="DPP6 N-terminal domain-like"/>
    <property type="match status" value="1"/>
</dbReference>
<sequence>MRNIAVLLVLLMTSCSSRKEAGHVFDYFHQEKPKEIPQIFAPNVVSVQGRFEMGFTISPNGKSIAFGVAHESDPSATCIYLMNFDNGKWSIPDKTFLPDNINTFFPMFDPTGKEFYFVKSIENLETDIWVASRLKNAITNPRPLNSVINSESREAGHGKSKSGSFYFTSNRDDKYQCCGDIFMSELSEGGYLSTKRVEALNSGADEESLFLSPDEDYIIIQAWKQEFDSKHDLYISYKSKNGLWTKPERLDTAINGKEIEQRPFVSPDNKYLFFSRMHVVSENGQEIYESDIYWVSTRSVFGPYPYNVVSMPEISFNKPFEIQLPDDLFRDVNGAIVSYGVSLEYEDKLPEWINFDEKKLLLTGIWESEVSRDVVITAYDDDGNKGVVNIPVTVKNN</sequence>
<dbReference type="InterPro" id="IPR015919">
    <property type="entry name" value="Cadherin-like_sf"/>
</dbReference>
<accession>A0ABT8L559</accession>
<dbReference type="InterPro" id="IPR011659">
    <property type="entry name" value="WD40"/>
</dbReference>
<evidence type="ECO:0000313" key="2">
    <source>
        <dbReference type="Proteomes" id="UP001172083"/>
    </source>
</evidence>
<organism evidence="1 2">
    <name type="scientific">Agaribacillus aureus</name>
    <dbReference type="NCBI Taxonomy" id="3051825"/>
    <lineage>
        <taxon>Bacteria</taxon>
        <taxon>Pseudomonadati</taxon>
        <taxon>Bacteroidota</taxon>
        <taxon>Cytophagia</taxon>
        <taxon>Cytophagales</taxon>
        <taxon>Splendidivirgaceae</taxon>
        <taxon>Agaribacillus</taxon>
    </lineage>
</organism>
<dbReference type="EMBL" id="JAUJEB010000001">
    <property type="protein sequence ID" value="MDN5212892.1"/>
    <property type="molecule type" value="Genomic_DNA"/>
</dbReference>
<dbReference type="InterPro" id="IPR013783">
    <property type="entry name" value="Ig-like_fold"/>
</dbReference>
<comment type="caution">
    <text evidence="1">The sequence shown here is derived from an EMBL/GenBank/DDBJ whole genome shotgun (WGS) entry which is preliminary data.</text>
</comment>
<evidence type="ECO:0008006" key="3">
    <source>
        <dbReference type="Google" id="ProtNLM"/>
    </source>
</evidence>
<dbReference type="Gene3D" id="2.60.40.10">
    <property type="entry name" value="Immunoglobulins"/>
    <property type="match status" value="1"/>
</dbReference>
<protein>
    <recommendedName>
        <fullName evidence="3">WD40-like Beta Propeller Repeat</fullName>
    </recommendedName>
</protein>
<dbReference type="Proteomes" id="UP001172083">
    <property type="component" value="Unassembled WGS sequence"/>
</dbReference>
<name>A0ABT8L559_9BACT</name>
<evidence type="ECO:0000313" key="1">
    <source>
        <dbReference type="EMBL" id="MDN5212892.1"/>
    </source>
</evidence>